<protein>
    <submittedName>
        <fullName evidence="2">Uncharacterized protein</fullName>
    </submittedName>
</protein>
<reference evidence="2" key="1">
    <citation type="submission" date="2018-04" db="EMBL/GenBank/DDBJ databases">
        <title>Transcriptome assembly of Sipha flava.</title>
        <authorList>
            <person name="Scully E.D."/>
            <person name="Geib S.M."/>
            <person name="Palmer N.A."/>
            <person name="Koch K."/>
            <person name="Bradshaw J."/>
            <person name="Heng-Moss T."/>
            <person name="Sarath G."/>
        </authorList>
    </citation>
    <scope>NUCLEOTIDE SEQUENCE</scope>
</reference>
<keyword evidence="1" id="KW-1133">Transmembrane helix</keyword>
<gene>
    <name evidence="2" type="ORF">g.41981</name>
</gene>
<feature type="transmembrane region" description="Helical" evidence="1">
    <location>
        <begin position="6"/>
        <end position="26"/>
    </location>
</feature>
<evidence type="ECO:0000313" key="2">
    <source>
        <dbReference type="EMBL" id="MBY86195.1"/>
    </source>
</evidence>
<dbReference type="AlphaFoldDB" id="A0A2S2R873"/>
<organism evidence="2">
    <name type="scientific">Sipha flava</name>
    <name type="common">yellow sugarcane aphid</name>
    <dbReference type="NCBI Taxonomy" id="143950"/>
    <lineage>
        <taxon>Eukaryota</taxon>
        <taxon>Metazoa</taxon>
        <taxon>Ecdysozoa</taxon>
        <taxon>Arthropoda</taxon>
        <taxon>Hexapoda</taxon>
        <taxon>Insecta</taxon>
        <taxon>Pterygota</taxon>
        <taxon>Neoptera</taxon>
        <taxon>Paraneoptera</taxon>
        <taxon>Hemiptera</taxon>
        <taxon>Sternorrhyncha</taxon>
        <taxon>Aphidomorpha</taxon>
        <taxon>Aphidoidea</taxon>
        <taxon>Aphididae</taxon>
        <taxon>Sipha</taxon>
    </lineage>
</organism>
<proteinExistence type="predicted"/>
<dbReference type="EMBL" id="GGMS01016992">
    <property type="protein sequence ID" value="MBY86195.1"/>
    <property type="molecule type" value="Transcribed_RNA"/>
</dbReference>
<keyword evidence="1" id="KW-0812">Transmembrane</keyword>
<keyword evidence="1" id="KW-0472">Membrane</keyword>
<accession>A0A2S2R873</accession>
<evidence type="ECO:0000256" key="1">
    <source>
        <dbReference type="SAM" id="Phobius"/>
    </source>
</evidence>
<name>A0A2S2R873_9HEMI</name>
<sequence>MCACSRTIFVCVCVCVCVYTYIFILYRTAMYNVYSSVSVQYRVFRIHTDRTGEEHRRTGAKEKERERRGFVREEGRSSGYVAGSRPFYVYVYRKGQDPAAATTPRATREMD</sequence>